<organism evidence="2 3">
    <name type="scientific">Legionella shakespearei DSM 23087</name>
    <dbReference type="NCBI Taxonomy" id="1122169"/>
    <lineage>
        <taxon>Bacteria</taxon>
        <taxon>Pseudomonadati</taxon>
        <taxon>Pseudomonadota</taxon>
        <taxon>Gammaproteobacteria</taxon>
        <taxon>Legionellales</taxon>
        <taxon>Legionellaceae</taxon>
        <taxon>Legionella</taxon>
    </lineage>
</organism>
<gene>
    <name evidence="2" type="ORF">Lsha_0758</name>
</gene>
<feature type="region of interest" description="Disordered" evidence="1">
    <location>
        <begin position="465"/>
        <end position="485"/>
    </location>
</feature>
<dbReference type="RefSeq" id="WP_018577025.1">
    <property type="nucleotide sequence ID" value="NZ_KB892393.1"/>
</dbReference>
<accession>A0A0W0Z2I6</accession>
<proteinExistence type="predicted"/>
<reference evidence="2 3" key="1">
    <citation type="submission" date="2015-11" db="EMBL/GenBank/DDBJ databases">
        <title>Genomic analysis of 38 Legionella species identifies large and diverse effector repertoires.</title>
        <authorList>
            <person name="Burstein D."/>
            <person name="Amaro F."/>
            <person name="Zusman T."/>
            <person name="Lifshitz Z."/>
            <person name="Cohen O."/>
            <person name="Gilbert J.A."/>
            <person name="Pupko T."/>
            <person name="Shuman H.A."/>
            <person name="Segal G."/>
        </authorList>
    </citation>
    <scope>NUCLEOTIDE SEQUENCE [LARGE SCALE GENOMIC DNA]</scope>
    <source>
        <strain evidence="2 3">ATCC 49655</strain>
    </source>
</reference>
<dbReference type="PATRIC" id="fig|1122169.6.peg.870"/>
<dbReference type="EMBL" id="LNYW01000025">
    <property type="protein sequence ID" value="KTD63338.1"/>
    <property type="molecule type" value="Genomic_DNA"/>
</dbReference>
<sequence length="485" mass="54245">MKEAVDLRKMDTEVLKKLAQLNHEPALAEMKRRESDPIALLAKNDPTFAKVMAGQISPQDFFTKPEYEATKQKFIQQFNNHCPELAGSKFGQDNLASAWLTKLRYNENMSNEQFTKHIQRGEQIFFVKPDEPLSLDLTNPNPDKNDNISMQWGIEALTGIQTFDSGVARVRFPEGVGPKIYQAFQAAGAPHRSSTHAHATRLEDGLGKDVVNESDRQFTPRGAGHTLMLATSKNGDNKGLQPGGDFDLVLKREDYGFKDKASHTIRHSVGGLKKVVGYNPLIDKKSSLAKQCEEEHGKGHKIHRKEHLSELKGQSKNLINLLEAGKKEGLFQEFKTKWCIRIAIPPWEKKIFSESADQRQGIGKFLRELAVHQDTLQKTNPEDIAAVQGLINQAKKGSDFTDSREGNEVMVDCSQQDNPQLLSGIAKESDNAPVDRHMLEQEGIVTSDYDAVKDDLTAEEQEIYSQMLDEDPELDQEQGASATVP</sequence>
<keyword evidence="3" id="KW-1185">Reference proteome</keyword>
<evidence type="ECO:0000313" key="3">
    <source>
        <dbReference type="Proteomes" id="UP000054600"/>
    </source>
</evidence>
<feature type="compositionally biased region" description="Acidic residues" evidence="1">
    <location>
        <begin position="465"/>
        <end position="476"/>
    </location>
</feature>
<name>A0A0W0Z2I6_9GAMM</name>
<comment type="caution">
    <text evidence="2">The sequence shown here is derived from an EMBL/GenBank/DDBJ whole genome shotgun (WGS) entry which is preliminary data.</text>
</comment>
<dbReference type="OrthoDB" id="5636206at2"/>
<protein>
    <submittedName>
        <fullName evidence="2">Uncharacterized protein</fullName>
    </submittedName>
</protein>
<evidence type="ECO:0000256" key="1">
    <source>
        <dbReference type="SAM" id="MobiDB-lite"/>
    </source>
</evidence>
<dbReference type="Proteomes" id="UP000054600">
    <property type="component" value="Unassembled WGS sequence"/>
</dbReference>
<evidence type="ECO:0000313" key="2">
    <source>
        <dbReference type="EMBL" id="KTD63338.1"/>
    </source>
</evidence>
<dbReference type="AlphaFoldDB" id="A0A0W0Z2I6"/>